<name>A0A2N5UJ89_9BASI</name>
<evidence type="ECO:0000313" key="1">
    <source>
        <dbReference type="EMBL" id="PLW37801.1"/>
    </source>
</evidence>
<dbReference type="Proteomes" id="UP000235392">
    <property type="component" value="Unassembled WGS sequence"/>
</dbReference>
<gene>
    <name evidence="1" type="ORF">PCASD_11296</name>
</gene>
<sequence length="228" mass="24759">MNRSPNHPMLASGLFEALTSSVTDAPAGNMYSNLQTPSLVQCGGLDGGAALSAGLEASATYFLACRLMATNNRVPPFLTYSLATATQLPEGVTGSVDMTNRKSIIGLGHVVSWEDVTTNQRDSTICLEVIIAHNDWDTERKIHRQFLAKYVVPGTKNYIKTHLLYQPGQELQVVGSLVDFEQDSNMPVVLISLYNSEQIRVYPLSPTAAAILAGEPKLLLKVFSAFEI</sequence>
<dbReference type="EMBL" id="PGCI01000137">
    <property type="protein sequence ID" value="PLW37801.1"/>
    <property type="molecule type" value="Genomic_DNA"/>
</dbReference>
<protein>
    <submittedName>
        <fullName evidence="1">Uncharacterized protein</fullName>
    </submittedName>
</protein>
<comment type="caution">
    <text evidence="1">The sequence shown here is derived from an EMBL/GenBank/DDBJ whole genome shotgun (WGS) entry which is preliminary data.</text>
</comment>
<organism evidence="1 2">
    <name type="scientific">Puccinia coronata f. sp. avenae</name>
    <dbReference type="NCBI Taxonomy" id="200324"/>
    <lineage>
        <taxon>Eukaryota</taxon>
        <taxon>Fungi</taxon>
        <taxon>Dikarya</taxon>
        <taxon>Basidiomycota</taxon>
        <taxon>Pucciniomycotina</taxon>
        <taxon>Pucciniomycetes</taxon>
        <taxon>Pucciniales</taxon>
        <taxon>Pucciniaceae</taxon>
        <taxon>Puccinia</taxon>
    </lineage>
</organism>
<dbReference type="AlphaFoldDB" id="A0A2N5UJ89"/>
<evidence type="ECO:0000313" key="2">
    <source>
        <dbReference type="Proteomes" id="UP000235392"/>
    </source>
</evidence>
<reference evidence="1 2" key="1">
    <citation type="submission" date="2017-11" db="EMBL/GenBank/DDBJ databases">
        <title>De novo assembly and phasing of dikaryotic genomes from two isolates of Puccinia coronata f. sp. avenae, the causal agent of oat crown rust.</title>
        <authorList>
            <person name="Miller M.E."/>
            <person name="Zhang Y."/>
            <person name="Omidvar V."/>
            <person name="Sperschneider J."/>
            <person name="Schwessinger B."/>
            <person name="Raley C."/>
            <person name="Palmer J.M."/>
            <person name="Garnica D."/>
            <person name="Upadhyaya N."/>
            <person name="Rathjen J."/>
            <person name="Taylor J.M."/>
            <person name="Park R.F."/>
            <person name="Dodds P.N."/>
            <person name="Hirsch C.D."/>
            <person name="Kianian S.F."/>
            <person name="Figueroa M."/>
        </authorList>
    </citation>
    <scope>NUCLEOTIDE SEQUENCE [LARGE SCALE GENOMIC DNA]</scope>
    <source>
        <strain evidence="1">12SD80</strain>
    </source>
</reference>
<accession>A0A2N5UJ89</accession>
<proteinExistence type="predicted"/>